<keyword evidence="1" id="KW-0479">Metal-binding</keyword>
<dbReference type="Gene3D" id="3.30.60.90">
    <property type="match status" value="2"/>
</dbReference>
<dbReference type="Proteomes" id="UP000789342">
    <property type="component" value="Unassembled WGS sequence"/>
</dbReference>
<dbReference type="PROSITE" id="PS50135">
    <property type="entry name" value="ZF_ZZ_2"/>
    <property type="match status" value="1"/>
</dbReference>
<evidence type="ECO:0000256" key="5">
    <source>
        <dbReference type="SAM" id="Coils"/>
    </source>
</evidence>
<gene>
    <name evidence="8" type="ORF">AMORRO_LOCUS5465</name>
</gene>
<dbReference type="PANTHER" id="PTHR20930:SF0">
    <property type="entry name" value="PROTEIN ILRUN"/>
    <property type="match status" value="1"/>
</dbReference>
<keyword evidence="3" id="KW-0862">Zinc</keyword>
<keyword evidence="5" id="KW-0175">Coiled coil</keyword>
<dbReference type="SMART" id="SM00291">
    <property type="entry name" value="ZnF_ZZ"/>
    <property type="match status" value="2"/>
</dbReference>
<dbReference type="InterPro" id="IPR000433">
    <property type="entry name" value="Znf_ZZ"/>
</dbReference>
<dbReference type="SUPFAM" id="SSF57850">
    <property type="entry name" value="RING/U-box"/>
    <property type="match status" value="2"/>
</dbReference>
<evidence type="ECO:0000256" key="3">
    <source>
        <dbReference type="ARBA" id="ARBA00022833"/>
    </source>
</evidence>
<evidence type="ECO:0000256" key="4">
    <source>
        <dbReference type="PROSITE-ProRule" id="PRU00228"/>
    </source>
</evidence>
<keyword evidence="2 4" id="KW-0863">Zinc-finger</keyword>
<sequence length="439" mass="51506">MGMRNKGRKGNKHHAMKERRVHVDSENSDDEQTGSGGDNDISRNDPLSNVNSGSSENVVNEIKQLKAKFYESDIEREGLRSLTESLKTKVSQLQQQILKYESSSQENDALRSQKESLEEKVEKLQLKVREYEKTIQEFRSDLESVNQQNIEYSRSRIELEKKNNLLESELRRLQTKVNESDKEVDDQKYEIERLLDRINSLKQSKAEMKDLHEIVDVEYRRLQCRNVENELEIETLQLEVKRLRDKCVMMRQESDETVRSHDKLKFDMKALQHVIVEQDRIIRTKGQKESCVHPAYCNVCNKLIVGIRYKCGHCDNYDICVNCEGSNHDRTHVFIKIKYPIDNDRFADTALLPKFRLIEQYENDVDHKAVCDVCHKNIMGIRHKCGHCAEFEMCVSCEAYPYNIHDPTHVFIKIKRPVCIDSKEPLLPRDFHPSTKQQY</sequence>
<dbReference type="InterPro" id="IPR043145">
    <property type="entry name" value="Znf_ZZ_sf"/>
</dbReference>
<keyword evidence="9" id="KW-1185">Reference proteome</keyword>
<evidence type="ECO:0000313" key="8">
    <source>
        <dbReference type="EMBL" id="CAG8548623.1"/>
    </source>
</evidence>
<protein>
    <submittedName>
        <fullName evidence="8">5114_t:CDS:1</fullName>
    </submittedName>
</protein>
<feature type="domain" description="ZZ-type" evidence="7">
    <location>
        <begin position="292"/>
        <end position="342"/>
    </location>
</feature>
<evidence type="ECO:0000313" key="9">
    <source>
        <dbReference type="Proteomes" id="UP000789342"/>
    </source>
</evidence>
<accession>A0A9N9AXR6</accession>
<dbReference type="Pfam" id="PF00569">
    <property type="entry name" value="ZZ"/>
    <property type="match status" value="2"/>
</dbReference>
<dbReference type="EMBL" id="CAJVPV010003306">
    <property type="protein sequence ID" value="CAG8548623.1"/>
    <property type="molecule type" value="Genomic_DNA"/>
</dbReference>
<dbReference type="GO" id="GO:0008270">
    <property type="term" value="F:zinc ion binding"/>
    <property type="evidence" value="ECO:0007669"/>
    <property type="project" value="UniProtKB-KW"/>
</dbReference>
<evidence type="ECO:0000256" key="6">
    <source>
        <dbReference type="SAM" id="MobiDB-lite"/>
    </source>
</evidence>
<feature type="region of interest" description="Disordered" evidence="6">
    <location>
        <begin position="1"/>
        <end position="55"/>
    </location>
</feature>
<proteinExistence type="predicted"/>
<comment type="caution">
    <text evidence="8">The sequence shown here is derived from an EMBL/GenBank/DDBJ whole genome shotgun (WGS) entry which is preliminary data.</text>
</comment>
<dbReference type="PROSITE" id="PS01357">
    <property type="entry name" value="ZF_ZZ_1"/>
    <property type="match status" value="1"/>
</dbReference>
<feature type="compositionally biased region" description="Basic residues" evidence="6">
    <location>
        <begin position="1"/>
        <end position="20"/>
    </location>
</feature>
<dbReference type="PANTHER" id="PTHR20930">
    <property type="entry name" value="OVARIAN CARCINOMA ANTIGEN CA125-RELATED"/>
    <property type="match status" value="1"/>
</dbReference>
<organism evidence="8 9">
    <name type="scientific">Acaulospora morrowiae</name>
    <dbReference type="NCBI Taxonomy" id="94023"/>
    <lineage>
        <taxon>Eukaryota</taxon>
        <taxon>Fungi</taxon>
        <taxon>Fungi incertae sedis</taxon>
        <taxon>Mucoromycota</taxon>
        <taxon>Glomeromycotina</taxon>
        <taxon>Glomeromycetes</taxon>
        <taxon>Diversisporales</taxon>
        <taxon>Acaulosporaceae</taxon>
        <taxon>Acaulospora</taxon>
    </lineage>
</organism>
<name>A0A9N9AXR6_9GLOM</name>
<dbReference type="GO" id="GO:0016236">
    <property type="term" value="P:macroautophagy"/>
    <property type="evidence" value="ECO:0007669"/>
    <property type="project" value="TreeGrafter"/>
</dbReference>
<dbReference type="AlphaFoldDB" id="A0A9N9AXR6"/>
<dbReference type="SUPFAM" id="SSF57997">
    <property type="entry name" value="Tropomyosin"/>
    <property type="match status" value="1"/>
</dbReference>
<dbReference type="GO" id="GO:0043130">
    <property type="term" value="F:ubiquitin binding"/>
    <property type="evidence" value="ECO:0007669"/>
    <property type="project" value="TreeGrafter"/>
</dbReference>
<reference evidence="8" key="1">
    <citation type="submission" date="2021-06" db="EMBL/GenBank/DDBJ databases">
        <authorList>
            <person name="Kallberg Y."/>
            <person name="Tangrot J."/>
            <person name="Rosling A."/>
        </authorList>
    </citation>
    <scope>NUCLEOTIDE SEQUENCE</scope>
    <source>
        <strain evidence="8">CL551</strain>
    </source>
</reference>
<dbReference type="CDD" id="cd02340">
    <property type="entry name" value="ZZ_NBR1_like"/>
    <property type="match status" value="1"/>
</dbReference>
<feature type="coiled-coil region" evidence="5">
    <location>
        <begin position="76"/>
        <end position="253"/>
    </location>
</feature>
<dbReference type="OrthoDB" id="661148at2759"/>
<dbReference type="GO" id="GO:0000407">
    <property type="term" value="C:phagophore assembly site"/>
    <property type="evidence" value="ECO:0007669"/>
    <property type="project" value="TreeGrafter"/>
</dbReference>
<evidence type="ECO:0000256" key="2">
    <source>
        <dbReference type="ARBA" id="ARBA00022771"/>
    </source>
</evidence>
<evidence type="ECO:0000256" key="1">
    <source>
        <dbReference type="ARBA" id="ARBA00022723"/>
    </source>
</evidence>
<evidence type="ECO:0000259" key="7">
    <source>
        <dbReference type="PROSITE" id="PS50135"/>
    </source>
</evidence>